<feature type="region of interest" description="Disordered" evidence="1">
    <location>
        <begin position="53"/>
        <end position="88"/>
    </location>
</feature>
<sequence length="167" mass="18922">MLIQSSAYISSARYLHIYHYRKATPTSILTVSDVPDHTSSAVHDIIAEREILLDHDPHSRKQRQSPQTVYPQTRRPTHIADSLPPNNHRTVRKWSQIETLIGGQAAHYPPPHVEGRQQSVPRYSIPNDPIAIEHIQFVKLRSVYYVGPTHSVGQYQTLAVEGDSFSA</sequence>
<gene>
    <name evidence="2" type="ORF">TRAVEDRAFT_54653</name>
</gene>
<proteinExistence type="predicted"/>
<evidence type="ECO:0000313" key="3">
    <source>
        <dbReference type="Proteomes" id="UP000054317"/>
    </source>
</evidence>
<dbReference type="EMBL" id="JH711842">
    <property type="protein sequence ID" value="EIW51334.1"/>
    <property type="molecule type" value="Genomic_DNA"/>
</dbReference>
<dbReference type="RefSeq" id="XP_008045780.1">
    <property type="nucleotide sequence ID" value="XM_008047589.1"/>
</dbReference>
<dbReference type="AlphaFoldDB" id="R7S8P3"/>
<reference evidence="3" key="1">
    <citation type="journal article" date="2012" name="Science">
        <title>The Paleozoic origin of enzymatic lignin decomposition reconstructed from 31 fungal genomes.</title>
        <authorList>
            <person name="Floudas D."/>
            <person name="Binder M."/>
            <person name="Riley R."/>
            <person name="Barry K."/>
            <person name="Blanchette R.A."/>
            <person name="Henrissat B."/>
            <person name="Martinez A.T."/>
            <person name="Otillar R."/>
            <person name="Spatafora J.W."/>
            <person name="Yadav J.S."/>
            <person name="Aerts A."/>
            <person name="Benoit I."/>
            <person name="Boyd A."/>
            <person name="Carlson A."/>
            <person name="Copeland A."/>
            <person name="Coutinho P.M."/>
            <person name="de Vries R.P."/>
            <person name="Ferreira P."/>
            <person name="Findley K."/>
            <person name="Foster B."/>
            <person name="Gaskell J."/>
            <person name="Glotzer D."/>
            <person name="Gorecki P."/>
            <person name="Heitman J."/>
            <person name="Hesse C."/>
            <person name="Hori C."/>
            <person name="Igarashi K."/>
            <person name="Jurgens J.A."/>
            <person name="Kallen N."/>
            <person name="Kersten P."/>
            <person name="Kohler A."/>
            <person name="Kuees U."/>
            <person name="Kumar T.K.A."/>
            <person name="Kuo A."/>
            <person name="LaButti K."/>
            <person name="Larrondo L.F."/>
            <person name="Lindquist E."/>
            <person name="Ling A."/>
            <person name="Lombard V."/>
            <person name="Lucas S."/>
            <person name="Lundell T."/>
            <person name="Martin R."/>
            <person name="McLaughlin D.J."/>
            <person name="Morgenstern I."/>
            <person name="Morin E."/>
            <person name="Murat C."/>
            <person name="Nagy L.G."/>
            <person name="Nolan M."/>
            <person name="Ohm R.A."/>
            <person name="Patyshakuliyeva A."/>
            <person name="Rokas A."/>
            <person name="Ruiz-Duenas F.J."/>
            <person name="Sabat G."/>
            <person name="Salamov A."/>
            <person name="Samejima M."/>
            <person name="Schmutz J."/>
            <person name="Slot J.C."/>
            <person name="St John F."/>
            <person name="Stenlid J."/>
            <person name="Sun H."/>
            <person name="Sun S."/>
            <person name="Syed K."/>
            <person name="Tsang A."/>
            <person name="Wiebenga A."/>
            <person name="Young D."/>
            <person name="Pisabarro A."/>
            <person name="Eastwood D.C."/>
            <person name="Martin F."/>
            <person name="Cullen D."/>
            <person name="Grigoriev I.V."/>
            <person name="Hibbett D.S."/>
        </authorList>
    </citation>
    <scope>NUCLEOTIDE SEQUENCE [LARGE SCALE GENOMIC DNA]</scope>
    <source>
        <strain evidence="3">FP-101664</strain>
    </source>
</reference>
<name>R7S8P3_TRAVS</name>
<evidence type="ECO:0000313" key="2">
    <source>
        <dbReference type="EMBL" id="EIW51334.1"/>
    </source>
</evidence>
<dbReference type="KEGG" id="tvs:TRAVEDRAFT_54653"/>
<accession>R7S8P3</accession>
<keyword evidence="3" id="KW-1185">Reference proteome</keyword>
<dbReference type="GeneID" id="19417479"/>
<protein>
    <submittedName>
        <fullName evidence="2">Uncharacterized protein</fullName>
    </submittedName>
</protein>
<dbReference type="Proteomes" id="UP000054317">
    <property type="component" value="Unassembled WGS sequence"/>
</dbReference>
<organism evidence="2 3">
    <name type="scientific">Trametes versicolor (strain FP-101664)</name>
    <name type="common">White-rot fungus</name>
    <name type="synonym">Coriolus versicolor</name>
    <dbReference type="NCBI Taxonomy" id="717944"/>
    <lineage>
        <taxon>Eukaryota</taxon>
        <taxon>Fungi</taxon>
        <taxon>Dikarya</taxon>
        <taxon>Basidiomycota</taxon>
        <taxon>Agaricomycotina</taxon>
        <taxon>Agaricomycetes</taxon>
        <taxon>Polyporales</taxon>
        <taxon>Polyporaceae</taxon>
        <taxon>Trametes</taxon>
    </lineage>
</organism>
<evidence type="ECO:0000256" key="1">
    <source>
        <dbReference type="SAM" id="MobiDB-lite"/>
    </source>
</evidence>